<protein>
    <recommendedName>
        <fullName evidence="5">NlpC/P60 domain-containing protein</fullName>
    </recommendedName>
</protein>
<dbReference type="AlphaFoldDB" id="X1MXV4"/>
<evidence type="ECO:0000259" key="5">
    <source>
        <dbReference type="PROSITE" id="PS51935"/>
    </source>
</evidence>
<evidence type="ECO:0000256" key="1">
    <source>
        <dbReference type="ARBA" id="ARBA00007074"/>
    </source>
</evidence>
<dbReference type="PANTHER" id="PTHR47053:SF1">
    <property type="entry name" value="MUREIN DD-ENDOPEPTIDASE MEPH-RELATED"/>
    <property type="match status" value="1"/>
</dbReference>
<organism evidence="6">
    <name type="scientific">marine sediment metagenome</name>
    <dbReference type="NCBI Taxonomy" id="412755"/>
    <lineage>
        <taxon>unclassified sequences</taxon>
        <taxon>metagenomes</taxon>
        <taxon>ecological metagenomes</taxon>
    </lineage>
</organism>
<dbReference type="GO" id="GO:0008234">
    <property type="term" value="F:cysteine-type peptidase activity"/>
    <property type="evidence" value="ECO:0007669"/>
    <property type="project" value="UniProtKB-KW"/>
</dbReference>
<gene>
    <name evidence="6" type="ORF">S06H3_40319</name>
</gene>
<accession>X1MXV4</accession>
<proteinExistence type="inferred from homology"/>
<evidence type="ECO:0000256" key="4">
    <source>
        <dbReference type="ARBA" id="ARBA00022807"/>
    </source>
</evidence>
<name>X1MXV4_9ZZZZ</name>
<keyword evidence="2" id="KW-0645">Protease</keyword>
<dbReference type="PANTHER" id="PTHR47053">
    <property type="entry name" value="MUREIN DD-ENDOPEPTIDASE MEPH-RELATED"/>
    <property type="match status" value="1"/>
</dbReference>
<dbReference type="GO" id="GO:0006508">
    <property type="term" value="P:proteolysis"/>
    <property type="evidence" value="ECO:0007669"/>
    <property type="project" value="UniProtKB-KW"/>
</dbReference>
<keyword evidence="3" id="KW-0378">Hydrolase</keyword>
<feature type="domain" description="NlpC/P60" evidence="5">
    <location>
        <begin position="86"/>
        <end position="210"/>
    </location>
</feature>
<dbReference type="InterPro" id="IPR051202">
    <property type="entry name" value="Peptidase_C40"/>
</dbReference>
<dbReference type="InterPro" id="IPR038765">
    <property type="entry name" value="Papain-like_cys_pep_sf"/>
</dbReference>
<evidence type="ECO:0000256" key="3">
    <source>
        <dbReference type="ARBA" id="ARBA00022801"/>
    </source>
</evidence>
<dbReference type="InterPro" id="IPR000064">
    <property type="entry name" value="NLP_P60_dom"/>
</dbReference>
<dbReference type="PROSITE" id="PS51935">
    <property type="entry name" value="NLPC_P60"/>
    <property type="match status" value="1"/>
</dbReference>
<dbReference type="SUPFAM" id="SSF54001">
    <property type="entry name" value="Cysteine proteinases"/>
    <property type="match status" value="1"/>
</dbReference>
<dbReference type="Gene3D" id="3.90.1720.10">
    <property type="entry name" value="endopeptidase domain like (from Nostoc punctiforme)"/>
    <property type="match status" value="1"/>
</dbReference>
<dbReference type="EMBL" id="BARV01024735">
    <property type="protein sequence ID" value="GAI36532.1"/>
    <property type="molecule type" value="Genomic_DNA"/>
</dbReference>
<dbReference type="Pfam" id="PF00877">
    <property type="entry name" value="NLPC_P60"/>
    <property type="match status" value="1"/>
</dbReference>
<evidence type="ECO:0000256" key="2">
    <source>
        <dbReference type="ARBA" id="ARBA00022670"/>
    </source>
</evidence>
<sequence length="217" mass="24029">CRKIYLTVPQSYFERIPMTLRRSDRIRRQTARACALAAGLWISASAYSADLSLAAQDLPPPQATSPQAQLLISKTNLAIARLQDITNRASELATQALAMLGINYRYGGNSPDTGLDCSGLVRYVFKEAWGTDLPRTSLEISRVGEKIGSDNLQPGDLVFYNTLRRGFSHVGIYLGDGKFIHSPSAGGQVRIESMDESYWKKRFNGARRIIAGEEEQK</sequence>
<evidence type="ECO:0000313" key="6">
    <source>
        <dbReference type="EMBL" id="GAI36532.1"/>
    </source>
</evidence>
<feature type="non-terminal residue" evidence="6">
    <location>
        <position position="1"/>
    </location>
</feature>
<keyword evidence="4" id="KW-0788">Thiol protease</keyword>
<comment type="similarity">
    <text evidence="1">Belongs to the peptidase C40 family.</text>
</comment>
<comment type="caution">
    <text evidence="6">The sequence shown here is derived from an EMBL/GenBank/DDBJ whole genome shotgun (WGS) entry which is preliminary data.</text>
</comment>
<reference evidence="6" key="1">
    <citation type="journal article" date="2014" name="Front. Microbiol.">
        <title>High frequency of phylogenetically diverse reductive dehalogenase-homologous genes in deep subseafloor sedimentary metagenomes.</title>
        <authorList>
            <person name="Kawai M."/>
            <person name="Futagami T."/>
            <person name="Toyoda A."/>
            <person name="Takaki Y."/>
            <person name="Nishi S."/>
            <person name="Hori S."/>
            <person name="Arai W."/>
            <person name="Tsubouchi T."/>
            <person name="Morono Y."/>
            <person name="Uchiyama I."/>
            <person name="Ito T."/>
            <person name="Fujiyama A."/>
            <person name="Inagaki F."/>
            <person name="Takami H."/>
        </authorList>
    </citation>
    <scope>NUCLEOTIDE SEQUENCE</scope>
    <source>
        <strain evidence="6">Expedition CK06-06</strain>
    </source>
</reference>